<proteinExistence type="inferred from homology"/>
<dbReference type="PANTHER" id="PTHR35174">
    <property type="entry name" value="BLL7171 PROTEIN-RELATED"/>
    <property type="match status" value="1"/>
</dbReference>
<protein>
    <submittedName>
        <fullName evidence="3">YciI family protein</fullName>
    </submittedName>
</protein>
<comment type="similarity">
    <text evidence="1">Belongs to the YciI family.</text>
</comment>
<dbReference type="Pfam" id="PF03795">
    <property type="entry name" value="YCII"/>
    <property type="match status" value="1"/>
</dbReference>
<dbReference type="RefSeq" id="WP_148913726.1">
    <property type="nucleotide sequence ID" value="NZ_VSZS01000057.1"/>
</dbReference>
<reference evidence="3 4" key="2">
    <citation type="submission" date="2019-09" db="EMBL/GenBank/DDBJ databases">
        <title>Mesorhizobium sp. MaA-C15 isolated from Microcystis aeruginosa.</title>
        <authorList>
            <person name="Jeong S.E."/>
            <person name="Jin H.M."/>
            <person name="Jeon C.O."/>
        </authorList>
    </citation>
    <scope>NUCLEOTIDE SEQUENCE [LARGE SCALE GENOMIC DNA]</scope>
    <source>
        <strain evidence="3 4">MaA-C15</strain>
    </source>
</reference>
<organism evidence="3 4">
    <name type="scientific">Neoaquamicrobium microcysteis</name>
    <dbReference type="NCBI Taxonomy" id="2682781"/>
    <lineage>
        <taxon>Bacteria</taxon>
        <taxon>Pseudomonadati</taxon>
        <taxon>Pseudomonadota</taxon>
        <taxon>Alphaproteobacteria</taxon>
        <taxon>Hyphomicrobiales</taxon>
        <taxon>Phyllobacteriaceae</taxon>
        <taxon>Neoaquamicrobium</taxon>
    </lineage>
</organism>
<dbReference type="EMBL" id="VSZS01000057">
    <property type="protein sequence ID" value="TYR33963.1"/>
    <property type="molecule type" value="Genomic_DNA"/>
</dbReference>
<evidence type="ECO:0000256" key="1">
    <source>
        <dbReference type="ARBA" id="ARBA00007689"/>
    </source>
</evidence>
<dbReference type="PANTHER" id="PTHR35174:SF3">
    <property type="entry name" value="BLL7171 PROTEIN"/>
    <property type="match status" value="1"/>
</dbReference>
<dbReference type="InterPro" id="IPR011008">
    <property type="entry name" value="Dimeric_a/b-barrel"/>
</dbReference>
<dbReference type="Proteomes" id="UP000323258">
    <property type="component" value="Unassembled WGS sequence"/>
</dbReference>
<evidence type="ECO:0000313" key="4">
    <source>
        <dbReference type="Proteomes" id="UP000323258"/>
    </source>
</evidence>
<feature type="domain" description="YCII-related" evidence="2">
    <location>
        <begin position="1"/>
        <end position="112"/>
    </location>
</feature>
<dbReference type="SUPFAM" id="SSF54909">
    <property type="entry name" value="Dimeric alpha+beta barrel"/>
    <property type="match status" value="1"/>
</dbReference>
<reference evidence="3 4" key="1">
    <citation type="submission" date="2019-08" db="EMBL/GenBank/DDBJ databases">
        <authorList>
            <person name="Seo Y.L."/>
        </authorList>
    </citation>
    <scope>NUCLEOTIDE SEQUENCE [LARGE SCALE GENOMIC DNA]</scope>
    <source>
        <strain evidence="3 4">MaA-C15</strain>
    </source>
</reference>
<dbReference type="InterPro" id="IPR005545">
    <property type="entry name" value="YCII"/>
</dbReference>
<dbReference type="AlphaFoldDB" id="A0A5D4H136"/>
<name>A0A5D4H136_9HYPH</name>
<accession>A0A5D4H136</accession>
<gene>
    <name evidence="3" type="ORF">FY036_05570</name>
</gene>
<keyword evidence="4" id="KW-1185">Reference proteome</keyword>
<evidence type="ECO:0000259" key="2">
    <source>
        <dbReference type="Pfam" id="PF03795"/>
    </source>
</evidence>
<dbReference type="OrthoDB" id="9807535at2"/>
<evidence type="ECO:0000313" key="3">
    <source>
        <dbReference type="EMBL" id="TYR33963.1"/>
    </source>
</evidence>
<dbReference type="Gene3D" id="3.30.70.1060">
    <property type="entry name" value="Dimeric alpha+beta barrel"/>
    <property type="match status" value="1"/>
</dbReference>
<comment type="caution">
    <text evidence="3">The sequence shown here is derived from an EMBL/GenBank/DDBJ whole genome shotgun (WGS) entry which is preliminary data.</text>
</comment>
<sequence length="122" mass="13336">MLYALLCYNNEAAVCGLSKEEDDAMMGRVRAAEEKIVAKSSFGPRLRLMPTTAATFVKAGQDPMVIDGPFAETKEQLLGFWIVDCASLEDAIDAGRHLAREREFGGIEVRPISAYLPPSEAK</sequence>